<evidence type="ECO:0000256" key="4">
    <source>
        <dbReference type="ARBA" id="ARBA00022741"/>
    </source>
</evidence>
<comment type="caution">
    <text evidence="14">The sequence shown here is derived from an EMBL/GenBank/DDBJ whole genome shotgun (WGS) entry which is preliminary data.</text>
</comment>
<protein>
    <recommendedName>
        <fullName evidence="1">non-specific serine/threonine protein kinase</fullName>
        <ecNumber evidence="1">2.7.11.1</ecNumber>
    </recommendedName>
</protein>
<comment type="catalytic activity">
    <reaction evidence="8">
        <text>L-seryl-[protein] + ATP = O-phospho-L-seryl-[protein] + ADP + H(+)</text>
        <dbReference type="Rhea" id="RHEA:17989"/>
        <dbReference type="Rhea" id="RHEA-COMP:9863"/>
        <dbReference type="Rhea" id="RHEA-COMP:11604"/>
        <dbReference type="ChEBI" id="CHEBI:15378"/>
        <dbReference type="ChEBI" id="CHEBI:29999"/>
        <dbReference type="ChEBI" id="CHEBI:30616"/>
        <dbReference type="ChEBI" id="CHEBI:83421"/>
        <dbReference type="ChEBI" id="CHEBI:456216"/>
        <dbReference type="EC" id="2.7.11.1"/>
    </reaction>
</comment>
<dbReference type="PROSITE" id="PS50011">
    <property type="entry name" value="PROTEIN_KINASE_DOM"/>
    <property type="match status" value="1"/>
</dbReference>
<dbReference type="OrthoDB" id="9788659at2"/>
<feature type="compositionally biased region" description="Basic and acidic residues" evidence="10">
    <location>
        <begin position="309"/>
        <end position="318"/>
    </location>
</feature>
<dbReference type="FunFam" id="3.30.200.20:FF:000035">
    <property type="entry name" value="Serine/threonine protein kinase Stk1"/>
    <property type="match status" value="1"/>
</dbReference>
<dbReference type="Gene3D" id="3.30.10.20">
    <property type="match status" value="3"/>
</dbReference>
<proteinExistence type="predicted"/>
<keyword evidence="3" id="KW-0808">Transferase</keyword>
<dbReference type="EMBL" id="AZFA01000001">
    <property type="protein sequence ID" value="KRL68389.1"/>
    <property type="molecule type" value="Genomic_DNA"/>
</dbReference>
<dbReference type="InterPro" id="IPR017441">
    <property type="entry name" value="Protein_kinase_ATP_BS"/>
</dbReference>
<dbReference type="PATRIC" id="fig|1423815.3.peg.86"/>
<keyword evidence="4 9" id="KW-0547">Nucleotide-binding</keyword>
<dbReference type="SMART" id="SM00740">
    <property type="entry name" value="PASTA"/>
    <property type="match status" value="3"/>
</dbReference>
<dbReference type="Gene3D" id="2.60.40.2560">
    <property type="match status" value="1"/>
</dbReference>
<dbReference type="GO" id="GO:0004674">
    <property type="term" value="F:protein serine/threonine kinase activity"/>
    <property type="evidence" value="ECO:0007669"/>
    <property type="project" value="UniProtKB-KW"/>
</dbReference>
<dbReference type="PROSITE" id="PS51178">
    <property type="entry name" value="PASTA"/>
    <property type="match status" value="3"/>
</dbReference>
<evidence type="ECO:0000256" key="8">
    <source>
        <dbReference type="ARBA" id="ARBA00048679"/>
    </source>
</evidence>
<name>A0A0R1SQ45_9LACO</name>
<dbReference type="InterPro" id="IPR008271">
    <property type="entry name" value="Ser/Thr_kinase_AS"/>
</dbReference>
<evidence type="ECO:0000313" key="15">
    <source>
        <dbReference type="Proteomes" id="UP000051647"/>
    </source>
</evidence>
<feature type="domain" description="PASTA" evidence="13">
    <location>
        <begin position="485"/>
        <end position="554"/>
    </location>
</feature>
<evidence type="ECO:0000256" key="10">
    <source>
        <dbReference type="SAM" id="MobiDB-lite"/>
    </source>
</evidence>
<keyword evidence="5 14" id="KW-0418">Kinase</keyword>
<evidence type="ECO:0000256" key="5">
    <source>
        <dbReference type="ARBA" id="ARBA00022777"/>
    </source>
</evidence>
<feature type="region of interest" description="Disordered" evidence="10">
    <location>
        <begin position="535"/>
        <end position="593"/>
    </location>
</feature>
<dbReference type="EC" id="2.7.11.1" evidence="1"/>
<feature type="domain" description="PASTA" evidence="13">
    <location>
        <begin position="416"/>
        <end position="483"/>
    </location>
</feature>
<dbReference type="PANTHER" id="PTHR43289:SF34">
    <property type="entry name" value="SERINE_THREONINE-PROTEIN KINASE YBDM-RELATED"/>
    <property type="match status" value="1"/>
</dbReference>
<dbReference type="NCBIfam" id="NF033483">
    <property type="entry name" value="PknB_PASTA_kin"/>
    <property type="match status" value="1"/>
</dbReference>
<comment type="catalytic activity">
    <reaction evidence="7">
        <text>L-threonyl-[protein] + ATP = O-phospho-L-threonyl-[protein] + ADP + H(+)</text>
        <dbReference type="Rhea" id="RHEA:46608"/>
        <dbReference type="Rhea" id="RHEA-COMP:11060"/>
        <dbReference type="Rhea" id="RHEA-COMP:11605"/>
        <dbReference type="ChEBI" id="CHEBI:15378"/>
        <dbReference type="ChEBI" id="CHEBI:30013"/>
        <dbReference type="ChEBI" id="CHEBI:30616"/>
        <dbReference type="ChEBI" id="CHEBI:61977"/>
        <dbReference type="ChEBI" id="CHEBI:456216"/>
        <dbReference type="EC" id="2.7.11.1"/>
    </reaction>
</comment>
<keyword evidence="11" id="KW-1133">Transmembrane helix</keyword>
<gene>
    <name evidence="14" type="ORF">FC27_GL000085</name>
</gene>
<feature type="binding site" evidence="9">
    <location>
        <position position="40"/>
    </location>
    <ligand>
        <name>ATP</name>
        <dbReference type="ChEBI" id="CHEBI:30616"/>
    </ligand>
</feature>
<keyword evidence="11" id="KW-0812">Transmembrane</keyword>
<evidence type="ECO:0000259" key="13">
    <source>
        <dbReference type="PROSITE" id="PS51178"/>
    </source>
</evidence>
<dbReference type="STRING" id="1423815.FC27_GL000085"/>
<evidence type="ECO:0000256" key="6">
    <source>
        <dbReference type="ARBA" id="ARBA00022840"/>
    </source>
</evidence>
<feature type="domain" description="PASTA" evidence="13">
    <location>
        <begin position="348"/>
        <end position="415"/>
    </location>
</feature>
<dbReference type="GO" id="GO:0005524">
    <property type="term" value="F:ATP binding"/>
    <property type="evidence" value="ECO:0007669"/>
    <property type="project" value="UniProtKB-UniRule"/>
</dbReference>
<organism evidence="14 15">
    <name type="scientific">Companilactobacillus versmoldensis DSM 14857 = KCTC 3814</name>
    <dbReference type="NCBI Taxonomy" id="1423815"/>
    <lineage>
        <taxon>Bacteria</taxon>
        <taxon>Bacillati</taxon>
        <taxon>Bacillota</taxon>
        <taxon>Bacilli</taxon>
        <taxon>Lactobacillales</taxon>
        <taxon>Lactobacillaceae</taxon>
        <taxon>Companilactobacillus</taxon>
    </lineage>
</organism>
<dbReference type="Gene3D" id="3.30.200.20">
    <property type="entry name" value="Phosphorylase Kinase, domain 1"/>
    <property type="match status" value="1"/>
</dbReference>
<dbReference type="SMART" id="SM00220">
    <property type="entry name" value="S_TKc"/>
    <property type="match status" value="1"/>
</dbReference>
<keyword evidence="2" id="KW-0723">Serine/threonine-protein kinase</keyword>
<dbReference type="eggNOG" id="COG0515">
    <property type="taxonomic scope" value="Bacteria"/>
</dbReference>
<reference evidence="14 15" key="1">
    <citation type="journal article" date="2015" name="Genome Announc.">
        <title>Expanding the biotechnology potential of lactobacilli through comparative genomics of 213 strains and associated genera.</title>
        <authorList>
            <person name="Sun Z."/>
            <person name="Harris H.M."/>
            <person name="McCann A."/>
            <person name="Guo C."/>
            <person name="Argimon S."/>
            <person name="Zhang W."/>
            <person name="Yang X."/>
            <person name="Jeffery I.B."/>
            <person name="Cooney J.C."/>
            <person name="Kagawa T.F."/>
            <person name="Liu W."/>
            <person name="Song Y."/>
            <person name="Salvetti E."/>
            <person name="Wrobel A."/>
            <person name="Rasinkangas P."/>
            <person name="Parkhill J."/>
            <person name="Rea M.C."/>
            <person name="O'Sullivan O."/>
            <person name="Ritari J."/>
            <person name="Douillard F.P."/>
            <person name="Paul Ross R."/>
            <person name="Yang R."/>
            <person name="Briner A.E."/>
            <person name="Felis G.E."/>
            <person name="de Vos W.M."/>
            <person name="Barrangou R."/>
            <person name="Klaenhammer T.R."/>
            <person name="Caufield P.W."/>
            <person name="Cui Y."/>
            <person name="Zhang H."/>
            <person name="O'Toole P.W."/>
        </authorList>
    </citation>
    <scope>NUCLEOTIDE SEQUENCE [LARGE SCALE GENOMIC DNA]</scope>
    <source>
        <strain evidence="14 15">DSM 14857</strain>
    </source>
</reference>
<dbReference type="RefSeq" id="WP_010623665.1">
    <property type="nucleotide sequence ID" value="NZ_AZFA01000001.1"/>
</dbReference>
<feature type="region of interest" description="Disordered" evidence="10">
    <location>
        <begin position="284"/>
        <end position="321"/>
    </location>
</feature>
<dbReference type="AlphaFoldDB" id="A0A0R1SQ45"/>
<feature type="compositionally biased region" description="Polar residues" evidence="10">
    <location>
        <begin position="535"/>
        <end position="552"/>
    </location>
</feature>
<dbReference type="CDD" id="cd14014">
    <property type="entry name" value="STKc_PknB_like"/>
    <property type="match status" value="1"/>
</dbReference>
<evidence type="ECO:0000256" key="2">
    <source>
        <dbReference type="ARBA" id="ARBA00022527"/>
    </source>
</evidence>
<feature type="transmembrane region" description="Helical" evidence="11">
    <location>
        <begin position="327"/>
        <end position="346"/>
    </location>
</feature>
<sequence>MDKGYLVGNRYEIIRTLGEGGMANVYLANDIRTNQKVAVKALRYDLQDDESVKRRFEREAKATGTLSHPHIVNILDVCNDNGNQYIIIEYVHGPNLKKYIREHFPIPYHEVVDIMEQICSAVAEAHAHGIIHRDLKPENILVDDSKDPIQVKVSDFGIALALSDRSITRTNSLLGSVHYMSPEQIRGGSATALSDIYALGIILYELLAKTVPFQGDTAVAVALKHSKEDIPDLQKIDPNIPQALENVVLRATAKDPNQRYQAVTQMHDDLSTCLLPERAGEKKFVPIPTNPMANNNLDETRVMPPLHETGQRRLEPPKKKSKKKRNIIVASIIAVLAVIILLFMVFKGNQETTVPDLGNLTLKQARVMLRGADLQVGNITKENDDNVDAGHVIRSVPNKGLKMKNNADVNLVVSLGATYYKMPNLVGKEYDDISDNLSKRGFKVKLKYMANNNYTAGTILQQSVSPGKKVIAKKQTLTLTLAKAQPARKKVTHVRDLTGYNLKSIQDYAKEINVTLDVSYDFSDSISDGLLISQTPSANSVINPGDTLSVTMSKGPEDSKNNSTSDSDSNNDSNNSSSNNNNNSNNSSNSTKTVTRSINIPYTNDGTNSPNKVTIYLGDNNHNVSNVYRTMNISQDTPLTLSFSLKDGQTGNYTVENNNSTVLSGSVSG</sequence>
<evidence type="ECO:0000256" key="3">
    <source>
        <dbReference type="ARBA" id="ARBA00022679"/>
    </source>
</evidence>
<feature type="domain" description="Protein kinase" evidence="12">
    <location>
        <begin position="11"/>
        <end position="270"/>
    </location>
</feature>
<dbReference type="CDD" id="cd06577">
    <property type="entry name" value="PASTA_pknB"/>
    <property type="match status" value="3"/>
</dbReference>
<dbReference type="InterPro" id="IPR011009">
    <property type="entry name" value="Kinase-like_dom_sf"/>
</dbReference>
<feature type="compositionally biased region" description="Low complexity" evidence="10">
    <location>
        <begin position="561"/>
        <end position="592"/>
    </location>
</feature>
<dbReference type="FunFam" id="1.10.510.10:FF:000021">
    <property type="entry name" value="Serine/threonine protein kinase"/>
    <property type="match status" value="1"/>
</dbReference>
<evidence type="ECO:0000256" key="7">
    <source>
        <dbReference type="ARBA" id="ARBA00047899"/>
    </source>
</evidence>
<dbReference type="Pfam" id="PF03793">
    <property type="entry name" value="PASTA"/>
    <property type="match status" value="3"/>
</dbReference>
<keyword evidence="15" id="KW-1185">Reference proteome</keyword>
<keyword evidence="6 9" id="KW-0067">ATP-binding</keyword>
<dbReference type="Gene3D" id="1.10.510.10">
    <property type="entry name" value="Transferase(Phosphotransferase) domain 1"/>
    <property type="match status" value="1"/>
</dbReference>
<keyword evidence="11" id="KW-0472">Membrane</keyword>
<dbReference type="PROSITE" id="PS00107">
    <property type="entry name" value="PROTEIN_KINASE_ATP"/>
    <property type="match status" value="1"/>
</dbReference>
<dbReference type="SUPFAM" id="SSF56112">
    <property type="entry name" value="Protein kinase-like (PK-like)"/>
    <property type="match status" value="1"/>
</dbReference>
<dbReference type="InterPro" id="IPR005543">
    <property type="entry name" value="PASTA_dom"/>
</dbReference>
<dbReference type="PANTHER" id="PTHR43289">
    <property type="entry name" value="MITOGEN-ACTIVATED PROTEIN KINASE KINASE KINASE 20-RELATED"/>
    <property type="match status" value="1"/>
</dbReference>
<evidence type="ECO:0000256" key="11">
    <source>
        <dbReference type="SAM" id="Phobius"/>
    </source>
</evidence>
<dbReference type="Pfam" id="PF00069">
    <property type="entry name" value="Pkinase"/>
    <property type="match status" value="1"/>
</dbReference>
<dbReference type="Proteomes" id="UP000051647">
    <property type="component" value="Unassembled WGS sequence"/>
</dbReference>
<dbReference type="InterPro" id="IPR000719">
    <property type="entry name" value="Prot_kinase_dom"/>
</dbReference>
<evidence type="ECO:0000259" key="12">
    <source>
        <dbReference type="PROSITE" id="PS50011"/>
    </source>
</evidence>
<evidence type="ECO:0000256" key="9">
    <source>
        <dbReference type="PROSITE-ProRule" id="PRU10141"/>
    </source>
</evidence>
<evidence type="ECO:0000256" key="1">
    <source>
        <dbReference type="ARBA" id="ARBA00012513"/>
    </source>
</evidence>
<accession>A0A0R1SQ45</accession>
<dbReference type="PROSITE" id="PS00108">
    <property type="entry name" value="PROTEIN_KINASE_ST"/>
    <property type="match status" value="1"/>
</dbReference>
<evidence type="ECO:0000313" key="14">
    <source>
        <dbReference type="EMBL" id="KRL68389.1"/>
    </source>
</evidence>